<evidence type="ECO:0000313" key="3">
    <source>
        <dbReference type="Proteomes" id="UP000030652"/>
    </source>
</evidence>
<accession>A0A0B0EN59</accession>
<reference evidence="2 3" key="1">
    <citation type="submission" date="2014-10" db="EMBL/GenBank/DDBJ databases">
        <title>Draft genome of anammox bacterium scalindua brodae, obtained using differential coverage binning of sequence data from two enrichment reactors.</title>
        <authorList>
            <person name="Speth D.R."/>
            <person name="Russ L."/>
            <person name="Kartal B."/>
            <person name="Op den Camp H.J."/>
            <person name="Dutilh B.E."/>
            <person name="Jetten M.S."/>
        </authorList>
    </citation>
    <scope>NUCLEOTIDE SEQUENCE [LARGE SCALE GENOMIC DNA]</scope>
    <source>
        <strain evidence="2">RU1</strain>
    </source>
</reference>
<name>A0A0B0EN59_9BACT</name>
<feature type="region of interest" description="Disordered" evidence="1">
    <location>
        <begin position="73"/>
        <end position="94"/>
    </location>
</feature>
<comment type="caution">
    <text evidence="2">The sequence shown here is derived from an EMBL/GenBank/DDBJ whole genome shotgun (WGS) entry which is preliminary data.</text>
</comment>
<dbReference type="AlphaFoldDB" id="A0A0B0EN59"/>
<feature type="compositionally biased region" description="Polar residues" evidence="1">
    <location>
        <begin position="73"/>
        <end position="85"/>
    </location>
</feature>
<gene>
    <name evidence="2" type="ORF">SCABRO_00842</name>
</gene>
<evidence type="ECO:0000313" key="2">
    <source>
        <dbReference type="EMBL" id="KHE93416.1"/>
    </source>
</evidence>
<dbReference type="Proteomes" id="UP000030652">
    <property type="component" value="Unassembled WGS sequence"/>
</dbReference>
<organism evidence="2 3">
    <name type="scientific">Candidatus Scalindua brodae</name>
    <dbReference type="NCBI Taxonomy" id="237368"/>
    <lineage>
        <taxon>Bacteria</taxon>
        <taxon>Pseudomonadati</taxon>
        <taxon>Planctomycetota</taxon>
        <taxon>Candidatus Brocadiia</taxon>
        <taxon>Candidatus Brocadiales</taxon>
        <taxon>Candidatus Scalinduaceae</taxon>
        <taxon>Candidatus Scalindua</taxon>
    </lineage>
</organism>
<protein>
    <submittedName>
        <fullName evidence="2">Uncharacterized protein</fullName>
    </submittedName>
</protein>
<sequence>MPVPIKLYGGKLNDFEDSMAEEIEKALNQVRSEEGMPALPTGDKDRRMLFIAIARGVINHLQKKQEGFTVTVTDGHSHSGHTSINVKRPPNIPL</sequence>
<dbReference type="EMBL" id="JRYO01000058">
    <property type="protein sequence ID" value="KHE93416.1"/>
    <property type="molecule type" value="Genomic_DNA"/>
</dbReference>
<proteinExistence type="predicted"/>
<evidence type="ECO:0000256" key="1">
    <source>
        <dbReference type="SAM" id="MobiDB-lite"/>
    </source>
</evidence>